<evidence type="ECO:0000256" key="6">
    <source>
        <dbReference type="SAM" id="MobiDB-lite"/>
    </source>
</evidence>
<evidence type="ECO:0000256" key="1">
    <source>
        <dbReference type="ARBA" id="ARBA00004496"/>
    </source>
</evidence>
<accession>A0A3N1CQK6</accession>
<dbReference type="GO" id="GO:0005737">
    <property type="term" value="C:cytoplasm"/>
    <property type="evidence" value="ECO:0007669"/>
    <property type="project" value="UniProtKB-SubCell"/>
</dbReference>
<dbReference type="EMBL" id="RJKE01000001">
    <property type="protein sequence ID" value="ROO83591.1"/>
    <property type="molecule type" value="Genomic_DNA"/>
</dbReference>
<comment type="function">
    <text evidence="5">Modulates RecA activity.</text>
</comment>
<gene>
    <name evidence="5" type="primary">recX</name>
    <name evidence="10" type="ORF">EDD29_1097</name>
</gene>
<dbReference type="Proteomes" id="UP000272400">
    <property type="component" value="Unassembled WGS sequence"/>
</dbReference>
<feature type="domain" description="RecX third three-helical" evidence="8">
    <location>
        <begin position="121"/>
        <end position="160"/>
    </location>
</feature>
<comment type="subcellular location">
    <subcellularLocation>
        <location evidence="1 5">Cytoplasm</location>
    </subcellularLocation>
</comment>
<evidence type="ECO:0000313" key="10">
    <source>
        <dbReference type="EMBL" id="ROO83591.1"/>
    </source>
</evidence>
<evidence type="ECO:0000256" key="3">
    <source>
        <dbReference type="ARBA" id="ARBA00018111"/>
    </source>
</evidence>
<evidence type="ECO:0000259" key="7">
    <source>
        <dbReference type="Pfam" id="PF02631"/>
    </source>
</evidence>
<dbReference type="InterPro" id="IPR053925">
    <property type="entry name" value="RecX_HTH_3rd"/>
</dbReference>
<keyword evidence="11" id="KW-1185">Reference proteome</keyword>
<feature type="domain" description="RecX second three-helical" evidence="7">
    <location>
        <begin position="70"/>
        <end position="110"/>
    </location>
</feature>
<evidence type="ECO:0000313" key="11">
    <source>
        <dbReference type="Proteomes" id="UP000272400"/>
    </source>
</evidence>
<proteinExistence type="inferred from homology"/>
<feature type="domain" description="RecX first three-helical" evidence="9">
    <location>
        <begin position="24"/>
        <end position="62"/>
    </location>
</feature>
<dbReference type="AlphaFoldDB" id="A0A3N1CQK6"/>
<dbReference type="PANTHER" id="PTHR33602:SF1">
    <property type="entry name" value="REGULATORY PROTEIN RECX FAMILY PROTEIN"/>
    <property type="match status" value="1"/>
</dbReference>
<comment type="similarity">
    <text evidence="2 5">Belongs to the RecX family.</text>
</comment>
<dbReference type="InterPro" id="IPR053926">
    <property type="entry name" value="RecX_HTH_1st"/>
</dbReference>
<dbReference type="GO" id="GO:0006282">
    <property type="term" value="P:regulation of DNA repair"/>
    <property type="evidence" value="ECO:0007669"/>
    <property type="project" value="UniProtKB-UniRule"/>
</dbReference>
<dbReference type="Pfam" id="PF21982">
    <property type="entry name" value="RecX_HTH1"/>
    <property type="match status" value="1"/>
</dbReference>
<keyword evidence="4 5" id="KW-0963">Cytoplasm</keyword>
<dbReference type="InterPro" id="IPR003783">
    <property type="entry name" value="Regulatory_RecX"/>
</dbReference>
<evidence type="ECO:0000256" key="5">
    <source>
        <dbReference type="HAMAP-Rule" id="MF_01114"/>
    </source>
</evidence>
<sequence>MAYRRRFGAGDGEVEPPKNPEAAAREICLRQLTLAPKTRAQLAEALARKAIPAEVAERVLGRFTEVGLIDDEAFAQAWVRSRHAGKGLAPRALSAELRRKGVDEELVKEAVADLQPEDLETAARALVARKLPSTAGLDPAKRTRRLVSMLARKGYSPGLAYGIVREALNAEPFPNDDPDLDDSDFPV</sequence>
<evidence type="ECO:0000259" key="9">
    <source>
        <dbReference type="Pfam" id="PF21982"/>
    </source>
</evidence>
<dbReference type="InterPro" id="IPR036388">
    <property type="entry name" value="WH-like_DNA-bd_sf"/>
</dbReference>
<dbReference type="Pfam" id="PF21981">
    <property type="entry name" value="RecX_HTH3"/>
    <property type="match status" value="1"/>
</dbReference>
<dbReference type="OrthoDB" id="5244465at2"/>
<dbReference type="Pfam" id="PF02631">
    <property type="entry name" value="RecX_HTH2"/>
    <property type="match status" value="1"/>
</dbReference>
<evidence type="ECO:0000256" key="4">
    <source>
        <dbReference type="ARBA" id="ARBA00022490"/>
    </source>
</evidence>
<dbReference type="RefSeq" id="WP_123662863.1">
    <property type="nucleotide sequence ID" value="NZ_RJKE01000001.1"/>
</dbReference>
<evidence type="ECO:0000256" key="2">
    <source>
        <dbReference type="ARBA" id="ARBA00009695"/>
    </source>
</evidence>
<feature type="region of interest" description="Disordered" evidence="6">
    <location>
        <begin position="1"/>
        <end position="20"/>
    </location>
</feature>
<dbReference type="HAMAP" id="MF_01114">
    <property type="entry name" value="RecX"/>
    <property type="match status" value="1"/>
</dbReference>
<organism evidence="10 11">
    <name type="scientific">Actinocorallia herbida</name>
    <dbReference type="NCBI Taxonomy" id="58109"/>
    <lineage>
        <taxon>Bacteria</taxon>
        <taxon>Bacillati</taxon>
        <taxon>Actinomycetota</taxon>
        <taxon>Actinomycetes</taxon>
        <taxon>Streptosporangiales</taxon>
        <taxon>Thermomonosporaceae</taxon>
        <taxon>Actinocorallia</taxon>
    </lineage>
</organism>
<name>A0A3N1CQK6_9ACTN</name>
<dbReference type="InterPro" id="IPR053924">
    <property type="entry name" value="RecX_HTH_2nd"/>
</dbReference>
<comment type="caution">
    <text evidence="10">The sequence shown here is derived from an EMBL/GenBank/DDBJ whole genome shotgun (WGS) entry which is preliminary data.</text>
</comment>
<evidence type="ECO:0000259" key="8">
    <source>
        <dbReference type="Pfam" id="PF21981"/>
    </source>
</evidence>
<protein>
    <recommendedName>
        <fullName evidence="3 5">Regulatory protein RecX</fullName>
    </recommendedName>
</protein>
<dbReference type="Gene3D" id="1.10.10.10">
    <property type="entry name" value="Winged helix-like DNA-binding domain superfamily/Winged helix DNA-binding domain"/>
    <property type="match status" value="1"/>
</dbReference>
<reference evidence="10 11" key="1">
    <citation type="submission" date="2018-11" db="EMBL/GenBank/DDBJ databases">
        <title>Sequencing the genomes of 1000 actinobacteria strains.</title>
        <authorList>
            <person name="Klenk H.-P."/>
        </authorList>
    </citation>
    <scope>NUCLEOTIDE SEQUENCE [LARGE SCALE GENOMIC DNA]</scope>
    <source>
        <strain evidence="10 11">DSM 44254</strain>
    </source>
</reference>
<dbReference type="PANTHER" id="PTHR33602">
    <property type="entry name" value="REGULATORY PROTEIN RECX FAMILY PROTEIN"/>
    <property type="match status" value="1"/>
</dbReference>